<dbReference type="GO" id="GO:0044780">
    <property type="term" value="P:bacterial-type flagellum assembly"/>
    <property type="evidence" value="ECO:0007669"/>
    <property type="project" value="InterPro"/>
</dbReference>
<evidence type="ECO:0000256" key="11">
    <source>
        <dbReference type="ARBA" id="ARBA00023225"/>
    </source>
</evidence>
<keyword evidence="8 13" id="KW-0653">Protein transport</keyword>
<feature type="compositionally biased region" description="Acidic residues" evidence="14">
    <location>
        <begin position="431"/>
        <end position="440"/>
    </location>
</feature>
<keyword evidence="15" id="KW-0282">Flagellum</keyword>
<accession>A0A0H3DRZ6</accession>
<evidence type="ECO:0000256" key="4">
    <source>
        <dbReference type="ARBA" id="ARBA00022448"/>
    </source>
</evidence>
<dbReference type="KEGG" id="etd:ETAF_1131"/>
<keyword evidence="10 13" id="KW-0472">Membrane</keyword>
<evidence type="ECO:0000256" key="5">
    <source>
        <dbReference type="ARBA" id="ARBA00022475"/>
    </source>
</evidence>
<keyword evidence="7 13" id="KW-1005">Bacterial flagellum biogenesis</keyword>
<evidence type="ECO:0000256" key="13">
    <source>
        <dbReference type="RuleBase" id="RU364091"/>
    </source>
</evidence>
<dbReference type="PANTHER" id="PTHR30531:SF12">
    <property type="entry name" value="FLAGELLAR BIOSYNTHETIC PROTEIN FLHB"/>
    <property type="match status" value="1"/>
</dbReference>
<comment type="function">
    <text evidence="12 13">Required for formation of the rod structure in the basal body of the flagellar apparatus. Together with FliI and FliH, may constitute the export apparatus of flagellin.</text>
</comment>
<dbReference type="AlphaFoldDB" id="A0A0H3DRZ6"/>
<reference evidence="15 16" key="2">
    <citation type="journal article" date="2011" name="BMC Immunol.">
        <title>Comparison of static immersion and intravenous injection systems for exposure of zebrafish embryos to the natural pathogen Edwardsiella tarda.</title>
        <authorList>
            <person name="van Soest J.J."/>
            <person name="Stockhammer O.W."/>
            <person name="Ordas A."/>
            <person name="Bloemberg G.V."/>
            <person name="Spaink H.P."/>
            <person name="Meijer A.H."/>
        </authorList>
    </citation>
    <scope>NUCLEOTIDE SEQUENCE [LARGE SCALE GENOMIC DNA]</scope>
    <source>
        <strain evidence="15 16">FL6-60</strain>
    </source>
</reference>
<dbReference type="InterPro" id="IPR006135">
    <property type="entry name" value="T3SS_substrate_exporter"/>
</dbReference>
<dbReference type="GO" id="GO:0005886">
    <property type="term" value="C:plasma membrane"/>
    <property type="evidence" value="ECO:0007669"/>
    <property type="project" value="UniProtKB-SubCell"/>
</dbReference>
<evidence type="ECO:0000256" key="6">
    <source>
        <dbReference type="ARBA" id="ARBA00022692"/>
    </source>
</evidence>
<dbReference type="HOGENOM" id="CLU_041013_1_0_6"/>
<gene>
    <name evidence="13 15" type="primary">flhB</name>
    <name evidence="15" type="ordered locus">ETAF_1131</name>
</gene>
<dbReference type="PRINTS" id="PR00950">
    <property type="entry name" value="TYPE3IMSPROT"/>
</dbReference>
<keyword evidence="9 13" id="KW-1133">Transmembrane helix</keyword>
<dbReference type="NCBIfam" id="TIGR00328">
    <property type="entry name" value="flhB"/>
    <property type="match status" value="1"/>
</dbReference>
<evidence type="ECO:0000313" key="15">
    <source>
        <dbReference type="EMBL" id="ADM41246.1"/>
    </source>
</evidence>
<keyword evidence="11 13" id="KW-1006">Bacterial flagellum protein export</keyword>
<comment type="similarity">
    <text evidence="2 13">Belongs to the type III secretion exporter family.</text>
</comment>
<evidence type="ECO:0000256" key="2">
    <source>
        <dbReference type="ARBA" id="ARBA00010690"/>
    </source>
</evidence>
<reference evidence="16" key="1">
    <citation type="submission" date="2010-08" db="EMBL/GenBank/DDBJ databases">
        <title>Genome comparisons of Edwardsiella bacteria analysed using deep sequencing technology.</title>
        <authorList>
            <person name="van Soest J.J."/>
            <person name="Henkel C.V."/>
            <person name="Jansen H.J."/>
            <person name="van den Hondel C.A.M.J.J."/>
            <person name="Bloemberg G.V."/>
            <person name="Meijer A.H."/>
            <person name="Spaink H.P."/>
        </authorList>
    </citation>
    <scope>NUCLEOTIDE SEQUENCE [LARGE SCALE GENOMIC DNA]</scope>
    <source>
        <strain evidence="16">FL6-60</strain>
    </source>
</reference>
<dbReference type="Proteomes" id="UP000002230">
    <property type="component" value="Chromosome"/>
</dbReference>
<dbReference type="PATRIC" id="fig|718251.5.peg.1166"/>
<evidence type="ECO:0000256" key="12">
    <source>
        <dbReference type="ARBA" id="ARBA00025078"/>
    </source>
</evidence>
<evidence type="ECO:0000256" key="7">
    <source>
        <dbReference type="ARBA" id="ARBA00022795"/>
    </source>
</evidence>
<dbReference type="InterPro" id="IPR006136">
    <property type="entry name" value="FlhB"/>
</dbReference>
<evidence type="ECO:0000256" key="10">
    <source>
        <dbReference type="ARBA" id="ARBA00023136"/>
    </source>
</evidence>
<dbReference type="InterPro" id="IPR029025">
    <property type="entry name" value="T3SS_substrate_exporter_C"/>
</dbReference>
<dbReference type="Gene3D" id="3.40.1690.10">
    <property type="entry name" value="secretion proteins EscU"/>
    <property type="match status" value="1"/>
</dbReference>
<feature type="transmembrane region" description="Helical" evidence="13">
    <location>
        <begin position="240"/>
        <end position="266"/>
    </location>
</feature>
<dbReference type="SUPFAM" id="SSF160544">
    <property type="entry name" value="EscU C-terminal domain-like"/>
    <property type="match status" value="1"/>
</dbReference>
<name>A0A0H3DRZ6_EDWTF</name>
<keyword evidence="15" id="KW-0966">Cell projection</keyword>
<dbReference type="EMBL" id="CP002154">
    <property type="protein sequence ID" value="ADM41246.1"/>
    <property type="molecule type" value="Genomic_DNA"/>
</dbReference>
<evidence type="ECO:0000256" key="14">
    <source>
        <dbReference type="SAM" id="MobiDB-lite"/>
    </source>
</evidence>
<evidence type="ECO:0000256" key="1">
    <source>
        <dbReference type="ARBA" id="ARBA00004651"/>
    </source>
</evidence>
<keyword evidence="6 13" id="KW-0812">Transmembrane</keyword>
<organism evidence="15 16">
    <name type="scientific">Edwardsiella tarda (strain FL6-60)</name>
    <dbReference type="NCBI Taxonomy" id="718251"/>
    <lineage>
        <taxon>Bacteria</taxon>
        <taxon>Pseudomonadati</taxon>
        <taxon>Pseudomonadota</taxon>
        <taxon>Gammaproteobacteria</taxon>
        <taxon>Enterobacterales</taxon>
        <taxon>Hafniaceae</taxon>
        <taxon>Edwardsiella</taxon>
    </lineage>
</organism>
<evidence type="ECO:0000313" key="16">
    <source>
        <dbReference type="Proteomes" id="UP000002230"/>
    </source>
</evidence>
<evidence type="ECO:0000256" key="3">
    <source>
        <dbReference type="ARBA" id="ARBA00021622"/>
    </source>
</evidence>
<comment type="subcellular location">
    <subcellularLocation>
        <location evidence="1">Cell membrane</location>
        <topology evidence="1">Multi-pass membrane protein</topology>
    </subcellularLocation>
</comment>
<keyword evidence="4 13" id="KW-0813">Transport</keyword>
<dbReference type="GO" id="GO:0009306">
    <property type="term" value="P:protein secretion"/>
    <property type="evidence" value="ECO:0007669"/>
    <property type="project" value="InterPro"/>
</dbReference>
<feature type="transmembrane region" description="Helical" evidence="13">
    <location>
        <begin position="88"/>
        <end position="109"/>
    </location>
</feature>
<protein>
    <recommendedName>
        <fullName evidence="3 13">Flagellar biosynthetic protein FlhB</fullName>
    </recommendedName>
</protein>
<dbReference type="Pfam" id="PF01312">
    <property type="entry name" value="Bac_export_2"/>
    <property type="match status" value="1"/>
</dbReference>
<keyword evidence="16" id="KW-1185">Reference proteome</keyword>
<dbReference type="FunFam" id="3.40.1690.10:FF:000001">
    <property type="entry name" value="Flagellar biosynthetic protein FlhB"/>
    <property type="match status" value="1"/>
</dbReference>
<evidence type="ECO:0000256" key="8">
    <source>
        <dbReference type="ARBA" id="ARBA00022927"/>
    </source>
</evidence>
<keyword evidence="15" id="KW-0969">Cilium</keyword>
<dbReference type="PANTHER" id="PTHR30531">
    <property type="entry name" value="FLAGELLAR BIOSYNTHETIC PROTEIN FLHB"/>
    <property type="match status" value="1"/>
</dbReference>
<feature type="region of interest" description="Disordered" evidence="14">
    <location>
        <begin position="411"/>
        <end position="440"/>
    </location>
</feature>
<feature type="transmembrane region" description="Helical" evidence="13">
    <location>
        <begin position="24"/>
        <end position="49"/>
    </location>
</feature>
<dbReference type="Gene3D" id="6.10.250.2080">
    <property type="match status" value="1"/>
</dbReference>
<proteinExistence type="inferred from homology"/>
<sequence>MAAFARPAAWGRGLPGRSANKTRFTASILAIASFLLWHAMHCVILGIAVGDAVSEESDLEKTEDPTPHRIEKAREKGQIPRSRELTSILMLATGLAILLLGGEYLARALAVMIAQGLHFDHLLLSNDRQMLIQLGMLLQQAVAALMPVLLGLMLVGWCAPMLIGGFLFSPSSIKCDLNRLNPLSGFKRMFSSQVLAELLKGILKATLVGWVCGWFLLHYWPRMLRLITEPTLDAMGDALHLVGMCGLLVVLGLLPMVGFDVFYQVWSNLSKLRMTKQEIKDEFKEQEGDPHVKGRIRQQQRAAARRRMMSDVPKADVIVTNPTHYAVALQYQENKMSAPKVLAKGAGEIAQRIKALGAEHRIPQLEAPPLARALYRHSEIGQAIPATLYAAVAEVLAWVYQLKRWRLEGGQAPKKPANLPVPPALDFGVTDSEEGTPIDG</sequence>
<keyword evidence="5 13" id="KW-1003">Cell membrane</keyword>
<evidence type="ECO:0000256" key="9">
    <source>
        <dbReference type="ARBA" id="ARBA00022989"/>
    </source>
</evidence>
<feature type="transmembrane region" description="Helical" evidence="13">
    <location>
        <begin position="194"/>
        <end position="220"/>
    </location>
</feature>